<dbReference type="InterPro" id="IPR046432">
    <property type="entry name" value="TASOR"/>
</dbReference>
<protein>
    <submittedName>
        <fullName evidence="6 7">DUF3715 domain-containing protein</fullName>
    </submittedName>
</protein>
<feature type="compositionally biased region" description="Polar residues" evidence="2">
    <location>
        <begin position="782"/>
        <end position="799"/>
    </location>
</feature>
<evidence type="ECO:0000313" key="6">
    <source>
        <dbReference type="WBParaSite" id="PgR013_g107_t01"/>
    </source>
</evidence>
<feature type="region of interest" description="Disordered" evidence="2">
    <location>
        <begin position="1"/>
        <end position="26"/>
    </location>
</feature>
<dbReference type="GO" id="GO:0005654">
    <property type="term" value="C:nucleoplasm"/>
    <property type="evidence" value="ECO:0007669"/>
    <property type="project" value="TreeGrafter"/>
</dbReference>
<dbReference type="WBParaSite" id="PgR013_g107_t02">
    <property type="protein sequence ID" value="PgR013_g107_t02"/>
    <property type="gene ID" value="PgR013_g107"/>
</dbReference>
<feature type="region of interest" description="Disordered" evidence="2">
    <location>
        <begin position="457"/>
        <end position="647"/>
    </location>
</feature>
<dbReference type="Proteomes" id="UP000887569">
    <property type="component" value="Unplaced"/>
</dbReference>
<keyword evidence="5" id="KW-1185">Reference proteome</keyword>
<feature type="compositionally biased region" description="Basic and acidic residues" evidence="2">
    <location>
        <begin position="585"/>
        <end position="609"/>
    </location>
</feature>
<dbReference type="InterPro" id="IPR022188">
    <property type="entry name" value="TASOR_DUF3715"/>
</dbReference>
<dbReference type="Pfam" id="PF24630">
    <property type="entry name" value="PIN_TASOR"/>
    <property type="match status" value="1"/>
</dbReference>
<proteinExistence type="inferred from homology"/>
<dbReference type="InterPro" id="IPR056242">
    <property type="entry name" value="PIN_TASOR"/>
</dbReference>
<organism evidence="5 7">
    <name type="scientific">Parascaris univalens</name>
    <name type="common">Nematode worm</name>
    <dbReference type="NCBI Taxonomy" id="6257"/>
    <lineage>
        <taxon>Eukaryota</taxon>
        <taxon>Metazoa</taxon>
        <taxon>Ecdysozoa</taxon>
        <taxon>Nematoda</taxon>
        <taxon>Chromadorea</taxon>
        <taxon>Rhabditida</taxon>
        <taxon>Spirurina</taxon>
        <taxon>Ascaridomorpha</taxon>
        <taxon>Ascaridoidea</taxon>
        <taxon>Ascarididae</taxon>
        <taxon>Parascaris</taxon>
    </lineage>
</organism>
<reference evidence="6 7" key="1">
    <citation type="submission" date="2022-11" db="UniProtKB">
        <authorList>
            <consortium name="WormBaseParasite"/>
        </authorList>
    </citation>
    <scope>IDENTIFICATION</scope>
</reference>
<dbReference type="GO" id="GO:0045814">
    <property type="term" value="P:negative regulation of gene expression, epigenetic"/>
    <property type="evidence" value="ECO:0007669"/>
    <property type="project" value="InterPro"/>
</dbReference>
<name>A0A915AQG8_PARUN</name>
<evidence type="ECO:0000259" key="3">
    <source>
        <dbReference type="Pfam" id="PF12509"/>
    </source>
</evidence>
<dbReference type="AlphaFoldDB" id="A0A915AQG8"/>
<feature type="region of interest" description="Disordered" evidence="2">
    <location>
        <begin position="747"/>
        <end position="803"/>
    </location>
</feature>
<feature type="domain" description="TASOR pseudo-PARP" evidence="3">
    <location>
        <begin position="101"/>
        <end position="226"/>
    </location>
</feature>
<comment type="similarity">
    <text evidence="1">Belongs to the TASOR family.</text>
</comment>
<feature type="compositionally biased region" description="Polar residues" evidence="2">
    <location>
        <begin position="523"/>
        <end position="532"/>
    </location>
</feature>
<dbReference type="WBParaSite" id="PgR013_g107_t01">
    <property type="protein sequence ID" value="PgR013_g107_t01"/>
    <property type="gene ID" value="PgR013_g107"/>
</dbReference>
<dbReference type="Pfam" id="PF12509">
    <property type="entry name" value="DUF3715"/>
    <property type="match status" value="1"/>
</dbReference>
<dbReference type="PANTHER" id="PTHR16207">
    <property type="entry name" value="SET DOMAIN-CONTAINING PROTEIN"/>
    <property type="match status" value="1"/>
</dbReference>
<feature type="domain" description="TASOR PIN" evidence="4">
    <location>
        <begin position="1049"/>
        <end position="1201"/>
    </location>
</feature>
<accession>A0A915AQG8</accession>
<evidence type="ECO:0000256" key="1">
    <source>
        <dbReference type="ARBA" id="ARBA00008058"/>
    </source>
</evidence>
<evidence type="ECO:0000256" key="2">
    <source>
        <dbReference type="SAM" id="MobiDB-lite"/>
    </source>
</evidence>
<sequence>MTSEHQTVQPFVIPRKGGNTQQGTQSSRLLDDIPLMSEDFRSHYWPIFCKHLSAHQKERNVSAIHCMAIRNNILEEKFKAFQKKLENQGDPSEISYAFYRLVGPPRETELIAQHGLFTGNTFIGDLGETSKGVHLNESPDLVTPAKFIESTRLRIMAFKVLKGRSNIVGLSSFTLEPTSGFASHVARPPPTADSLSRHEVFRYNQVYLYDESEPGVYSNVPANVLPFAVFTVDFAPNATTSFKYMPITLWNGVLKIGERRYADMTLQSCGGILIKPPFFGRVFEITDLVPWRACLDYPPIGDLLSLQMIGKLSTKKELLLNGVKRLATYFTLHPQYDNPQFGSLHESMRVRCVAGLSVLASGATVLVIPNGEFTSLLALPCREGPIFHILHFSKTLSDSLLTGTFEPFTPEENDDFNRLPNVGERVNGHDVDVKNIIEQLASECTQKEPCDEAMRNSPANNLVKDLPKHPDATPENLSPADMEIVSSDEEEASLATNIRPNRSKKQLGSSSNMLPQESKKTNETVSQSNTKLGNVKAITRVTYHRSRDPRQRPRTGANALPLPRVGMLPVPNLARVSSGSNLKDMTNEGRPADVQKKTQPEKEVTDEQRCYSPSQAISDEALSAGPSSPAELASPDQSSSTADESRTLKLKIPTVTLDDKGDVLSITNESPASPPIEKNVYVAQAPKIISGSDLRPPCGQSLHTSSHTYKAPEISLFANTAIPAISNFNLSSAGLKKLSEMGVRWGTSSIAGNQPVGSDGGRSSPWTTVKTDISNDREVSAASEQKTSADSNEGSSGLNQIDEKKSSLEAQVAEKDKPLEPDINRRSRWDTEAVATSAAADVDYRTLLPQLSVSCAPLVHGGTEPSDAVVSGKTSTGAVLSASDRDDRTLLPFVGQSSEVATSSNPKVPRLLEMVPSPVSANSNDADRRSTIPYQPVLNQVRGGSRAGRPIPLNTIRPRQSSLLGERPPCFPPPMPSSGPRSVVPRSDLPRPPTPVFLPRPTFENITPGNFGFFNRPTPSTASHSAPAYSSIRGLDMPPDFPRGLSRKGIIVPDGRLFIQALLHPGRLRSLLERLGRWRQKLNIIWWLRVHSYVLKAVNGNNETIDAESDALMRYSSYNRLLGEFTTKGVVELLKAHECDDEVSGGIECNYLECVAKMAKESGSSCSIIFVTSIGMNVEMVRRYGSVGAEVCTFQQLMEKFGV</sequence>
<dbReference type="PANTHER" id="PTHR16207:SF11">
    <property type="entry name" value="SET DOMAIN-CONTAINING PROTEIN"/>
    <property type="match status" value="1"/>
</dbReference>
<feature type="compositionally biased region" description="Polar residues" evidence="2">
    <location>
        <begin position="575"/>
        <end position="584"/>
    </location>
</feature>
<evidence type="ECO:0000313" key="5">
    <source>
        <dbReference type="Proteomes" id="UP000887569"/>
    </source>
</evidence>
<feature type="compositionally biased region" description="Polar residues" evidence="2">
    <location>
        <begin position="494"/>
        <end position="515"/>
    </location>
</feature>
<evidence type="ECO:0000313" key="7">
    <source>
        <dbReference type="WBParaSite" id="PgR013_g107_t02"/>
    </source>
</evidence>
<evidence type="ECO:0000259" key="4">
    <source>
        <dbReference type="Pfam" id="PF24630"/>
    </source>
</evidence>
<feature type="compositionally biased region" description="Polar residues" evidence="2">
    <location>
        <begin position="747"/>
        <end position="756"/>
    </location>
</feature>